<feature type="domain" description="Major facilitator superfamily (MFS) profile" evidence="7">
    <location>
        <begin position="11"/>
        <end position="389"/>
    </location>
</feature>
<dbReference type="InterPro" id="IPR011701">
    <property type="entry name" value="MFS"/>
</dbReference>
<evidence type="ECO:0000256" key="3">
    <source>
        <dbReference type="ARBA" id="ARBA00022692"/>
    </source>
</evidence>
<keyword evidence="3 6" id="KW-0812">Transmembrane</keyword>
<dbReference type="GO" id="GO:0005886">
    <property type="term" value="C:plasma membrane"/>
    <property type="evidence" value="ECO:0007669"/>
    <property type="project" value="UniProtKB-SubCell"/>
</dbReference>
<dbReference type="CDD" id="cd17489">
    <property type="entry name" value="MFS_YfcJ_like"/>
    <property type="match status" value="1"/>
</dbReference>
<comment type="subcellular location">
    <subcellularLocation>
        <location evidence="1">Cell membrane</location>
        <topology evidence="1">Multi-pass membrane protein</topology>
    </subcellularLocation>
</comment>
<dbReference type="Pfam" id="PF07690">
    <property type="entry name" value="MFS_1"/>
    <property type="match status" value="1"/>
</dbReference>
<evidence type="ECO:0000256" key="4">
    <source>
        <dbReference type="ARBA" id="ARBA00022989"/>
    </source>
</evidence>
<sequence>MIKERLWTKDFIIVSLINFLLTLVFFSLIVTIAPYAVEKFDASTSVAGLVSSIFVIGVLIGRLVTGRKIQDAGSKKILFTGLILFIITTALYFTAIHLPILLLNRFLHGFALGVASTAVGTIIAQIIPKNRRGEGIGYYSLSTILASAIGPLVGIQFTQYGDYSMVFIFNLILSFLCLLISFTLKIPVFQSIKENPEKADHGFKISNFLEPMAIPISIVGLVIGFCYSGVMSFLTFYTKEIQLVEAGSFFFLVYAIIIILSRPFTGRLMDLKGANIVVYPCLIIFSAGMVLFSQAHSGFVLLLAGALIGLGYGNFNSIAQATAIKVTASHRLGLATSTYFILYDVGLGTGPYLLGFLAPIFGYRGLFLAIAFVALLSIVLYYYLYGRKEREIYQSIADRTAL</sequence>
<dbReference type="PROSITE" id="PS00217">
    <property type="entry name" value="SUGAR_TRANSPORT_2"/>
    <property type="match status" value="1"/>
</dbReference>
<evidence type="ECO:0000256" key="2">
    <source>
        <dbReference type="ARBA" id="ARBA00022448"/>
    </source>
</evidence>
<dbReference type="Proteomes" id="UP000481030">
    <property type="component" value="Unassembled WGS sequence"/>
</dbReference>
<keyword evidence="4 6" id="KW-1133">Transmembrane helix</keyword>
<evidence type="ECO:0000256" key="5">
    <source>
        <dbReference type="ARBA" id="ARBA00023136"/>
    </source>
</evidence>
<dbReference type="InterPro" id="IPR036259">
    <property type="entry name" value="MFS_trans_sf"/>
</dbReference>
<feature type="transmembrane region" description="Helical" evidence="6">
    <location>
        <begin position="273"/>
        <end position="292"/>
    </location>
</feature>
<dbReference type="GO" id="GO:0022857">
    <property type="term" value="F:transmembrane transporter activity"/>
    <property type="evidence" value="ECO:0007669"/>
    <property type="project" value="InterPro"/>
</dbReference>
<feature type="transmembrane region" description="Helical" evidence="6">
    <location>
        <begin position="12"/>
        <end position="36"/>
    </location>
</feature>
<dbReference type="PANTHER" id="PTHR23531">
    <property type="entry name" value="QUINOLENE RESISTANCE PROTEIN NORA"/>
    <property type="match status" value="1"/>
</dbReference>
<dbReference type="EMBL" id="WBOS01000004">
    <property type="protein sequence ID" value="KAB2336206.1"/>
    <property type="molecule type" value="Genomic_DNA"/>
</dbReference>
<dbReference type="InterPro" id="IPR005829">
    <property type="entry name" value="Sugar_transporter_CS"/>
</dbReference>
<gene>
    <name evidence="8" type="ORF">F7731_11960</name>
</gene>
<evidence type="ECO:0000256" key="1">
    <source>
        <dbReference type="ARBA" id="ARBA00004651"/>
    </source>
</evidence>
<comment type="caution">
    <text evidence="8">The sequence shown here is derived from an EMBL/GenBank/DDBJ whole genome shotgun (WGS) entry which is preliminary data.</text>
</comment>
<name>A0A6L3V7A7_9BACI</name>
<dbReference type="RefSeq" id="WP_151535009.1">
    <property type="nucleotide sequence ID" value="NZ_WBOS01000004.1"/>
</dbReference>
<dbReference type="InterPro" id="IPR020846">
    <property type="entry name" value="MFS_dom"/>
</dbReference>
<dbReference type="PANTHER" id="PTHR23531:SF2">
    <property type="entry name" value="PERMEASE"/>
    <property type="match status" value="1"/>
</dbReference>
<organism evidence="8 9">
    <name type="scientific">Cytobacillus depressus</name>
    <dbReference type="NCBI Taxonomy" id="1602942"/>
    <lineage>
        <taxon>Bacteria</taxon>
        <taxon>Bacillati</taxon>
        <taxon>Bacillota</taxon>
        <taxon>Bacilli</taxon>
        <taxon>Bacillales</taxon>
        <taxon>Bacillaceae</taxon>
        <taxon>Cytobacillus</taxon>
    </lineage>
</organism>
<feature type="transmembrane region" description="Helical" evidence="6">
    <location>
        <begin position="340"/>
        <end position="360"/>
    </location>
</feature>
<reference evidence="8 9" key="1">
    <citation type="journal article" date="2016" name="Antonie Van Leeuwenhoek">
        <title>Bacillus depressus sp. nov., isolated from soil of a sunflower field.</title>
        <authorList>
            <person name="Wei X."/>
            <person name="Xin D."/>
            <person name="Xin Y."/>
            <person name="Zhang H."/>
            <person name="Wang T."/>
            <person name="Zhang J."/>
        </authorList>
    </citation>
    <scope>NUCLEOTIDE SEQUENCE [LARGE SCALE GENOMIC DNA]</scope>
    <source>
        <strain evidence="8 9">BZ1</strain>
    </source>
</reference>
<feature type="transmembrane region" description="Helical" evidence="6">
    <location>
        <begin position="106"/>
        <end position="124"/>
    </location>
</feature>
<proteinExistence type="predicted"/>
<keyword evidence="5 6" id="KW-0472">Membrane</keyword>
<feature type="transmembrane region" description="Helical" evidence="6">
    <location>
        <begin position="163"/>
        <end position="184"/>
    </location>
</feature>
<feature type="transmembrane region" description="Helical" evidence="6">
    <location>
        <begin position="243"/>
        <end position="261"/>
    </location>
</feature>
<protein>
    <submittedName>
        <fullName evidence="8">MFS transporter</fullName>
    </submittedName>
</protein>
<dbReference type="InterPro" id="IPR052714">
    <property type="entry name" value="MFS_Exporter"/>
</dbReference>
<keyword evidence="9" id="KW-1185">Reference proteome</keyword>
<evidence type="ECO:0000313" key="9">
    <source>
        <dbReference type="Proteomes" id="UP000481030"/>
    </source>
</evidence>
<feature type="transmembrane region" description="Helical" evidence="6">
    <location>
        <begin position="42"/>
        <end position="65"/>
    </location>
</feature>
<evidence type="ECO:0000256" key="6">
    <source>
        <dbReference type="SAM" id="Phobius"/>
    </source>
</evidence>
<evidence type="ECO:0000259" key="7">
    <source>
        <dbReference type="PROSITE" id="PS50850"/>
    </source>
</evidence>
<dbReference type="AlphaFoldDB" id="A0A6L3V7A7"/>
<feature type="transmembrane region" description="Helical" evidence="6">
    <location>
        <begin position="77"/>
        <end position="100"/>
    </location>
</feature>
<dbReference type="SUPFAM" id="SSF103473">
    <property type="entry name" value="MFS general substrate transporter"/>
    <property type="match status" value="1"/>
</dbReference>
<feature type="transmembrane region" description="Helical" evidence="6">
    <location>
        <begin position="213"/>
        <end position="237"/>
    </location>
</feature>
<feature type="transmembrane region" description="Helical" evidence="6">
    <location>
        <begin position="136"/>
        <end position="157"/>
    </location>
</feature>
<evidence type="ECO:0000313" key="8">
    <source>
        <dbReference type="EMBL" id="KAB2336206.1"/>
    </source>
</evidence>
<dbReference type="Gene3D" id="1.20.1250.20">
    <property type="entry name" value="MFS general substrate transporter like domains"/>
    <property type="match status" value="2"/>
</dbReference>
<feature type="transmembrane region" description="Helical" evidence="6">
    <location>
        <begin position="298"/>
        <end position="319"/>
    </location>
</feature>
<dbReference type="OrthoDB" id="9814001at2"/>
<dbReference type="PROSITE" id="PS50850">
    <property type="entry name" value="MFS"/>
    <property type="match status" value="1"/>
</dbReference>
<feature type="transmembrane region" description="Helical" evidence="6">
    <location>
        <begin position="366"/>
        <end position="385"/>
    </location>
</feature>
<accession>A0A6L3V7A7</accession>
<keyword evidence="2" id="KW-0813">Transport</keyword>